<accession>A0AAQ3SG70</accession>
<keyword evidence="2" id="KW-1185">Reference proteome</keyword>
<dbReference type="Proteomes" id="UP001341281">
    <property type="component" value="Chromosome 01"/>
</dbReference>
<dbReference type="InterPro" id="IPR004242">
    <property type="entry name" value="Transposase_21"/>
</dbReference>
<evidence type="ECO:0000313" key="1">
    <source>
        <dbReference type="EMBL" id="WVZ49427.1"/>
    </source>
</evidence>
<dbReference type="Pfam" id="PF02992">
    <property type="entry name" value="Transposase_21"/>
    <property type="match status" value="1"/>
</dbReference>
<reference evidence="1 2" key="1">
    <citation type="submission" date="2024-02" db="EMBL/GenBank/DDBJ databases">
        <title>High-quality chromosome-scale genome assembly of Pensacola bahiagrass (Paspalum notatum Flugge var. saurae).</title>
        <authorList>
            <person name="Vega J.M."/>
            <person name="Podio M."/>
            <person name="Orjuela J."/>
            <person name="Siena L.A."/>
            <person name="Pessino S.C."/>
            <person name="Combes M.C."/>
            <person name="Mariac C."/>
            <person name="Albertini E."/>
            <person name="Pupilli F."/>
            <person name="Ortiz J.P.A."/>
            <person name="Leblanc O."/>
        </authorList>
    </citation>
    <scope>NUCLEOTIDE SEQUENCE [LARGE SCALE GENOMIC DNA]</scope>
    <source>
        <strain evidence="1">R1</strain>
        <tissue evidence="1">Leaf</tissue>
    </source>
</reference>
<name>A0AAQ3SG70_PASNO</name>
<organism evidence="1 2">
    <name type="scientific">Paspalum notatum var. saurae</name>
    <dbReference type="NCBI Taxonomy" id="547442"/>
    <lineage>
        <taxon>Eukaryota</taxon>
        <taxon>Viridiplantae</taxon>
        <taxon>Streptophyta</taxon>
        <taxon>Embryophyta</taxon>
        <taxon>Tracheophyta</taxon>
        <taxon>Spermatophyta</taxon>
        <taxon>Magnoliopsida</taxon>
        <taxon>Liliopsida</taxon>
        <taxon>Poales</taxon>
        <taxon>Poaceae</taxon>
        <taxon>PACMAD clade</taxon>
        <taxon>Panicoideae</taxon>
        <taxon>Andropogonodae</taxon>
        <taxon>Paspaleae</taxon>
        <taxon>Paspalinae</taxon>
        <taxon>Paspalum</taxon>
    </lineage>
</organism>
<dbReference type="AlphaFoldDB" id="A0AAQ3SG70"/>
<dbReference type="PANTHER" id="PTHR10775:SF169">
    <property type="entry name" value="TRANSPOSASE"/>
    <property type="match status" value="1"/>
</dbReference>
<dbReference type="PANTHER" id="PTHR10775">
    <property type="entry name" value="OS08G0208400 PROTEIN"/>
    <property type="match status" value="1"/>
</dbReference>
<proteinExistence type="predicted"/>
<evidence type="ECO:0000313" key="2">
    <source>
        <dbReference type="Proteomes" id="UP001341281"/>
    </source>
</evidence>
<protein>
    <submittedName>
        <fullName evidence="1">Uncharacterized protein</fullName>
    </submittedName>
</protein>
<dbReference type="EMBL" id="CP144745">
    <property type="protein sequence ID" value="WVZ49427.1"/>
    <property type="molecule type" value="Genomic_DNA"/>
</dbReference>
<sequence>MLFVTINDWPPLSNLLGQSNKGFKACTHCLDDTDSMYLKHCRKVVYMGNRRFLFCKHQLRKKGKHFRHDDHRNKLLHRDGKMVFQMVKNLTVVFGKGSGSQPVPNEDGKAPMWKKKSIFWVLPYWEVLDVHHAIDVMHLTKNHCVNLLGFLGPRDEEDEEPKERPEDRTILWRFGMKMKIEEMH</sequence>
<gene>
    <name evidence="1" type="ORF">U9M48_000792</name>
</gene>